<gene>
    <name evidence="2" type="ORF">Arub01_49790</name>
</gene>
<keyword evidence="3" id="KW-1185">Reference proteome</keyword>
<dbReference type="EMBL" id="BSRZ01000017">
    <property type="protein sequence ID" value="GLW66735.1"/>
    <property type="molecule type" value="Genomic_DNA"/>
</dbReference>
<evidence type="ECO:0000256" key="1">
    <source>
        <dbReference type="SAM" id="MobiDB-lite"/>
    </source>
</evidence>
<protein>
    <submittedName>
        <fullName evidence="2">Uncharacterized protein</fullName>
    </submittedName>
</protein>
<feature type="region of interest" description="Disordered" evidence="1">
    <location>
        <begin position="13"/>
        <end position="32"/>
    </location>
</feature>
<comment type="caution">
    <text evidence="2">The sequence shown here is derived from an EMBL/GenBank/DDBJ whole genome shotgun (WGS) entry which is preliminary data.</text>
</comment>
<evidence type="ECO:0000313" key="2">
    <source>
        <dbReference type="EMBL" id="GLW66735.1"/>
    </source>
</evidence>
<reference evidence="2" key="1">
    <citation type="submission" date="2023-02" db="EMBL/GenBank/DDBJ databases">
        <title>Actinomadura rubrobrunea NBRC 14622.</title>
        <authorList>
            <person name="Ichikawa N."/>
            <person name="Sato H."/>
            <person name="Tonouchi N."/>
        </authorList>
    </citation>
    <scope>NUCLEOTIDE SEQUENCE</scope>
    <source>
        <strain evidence="2">NBRC 14622</strain>
    </source>
</reference>
<dbReference type="Proteomes" id="UP001165124">
    <property type="component" value="Unassembled WGS sequence"/>
</dbReference>
<organism evidence="2 3">
    <name type="scientific">Actinomadura rubrobrunea</name>
    <dbReference type="NCBI Taxonomy" id="115335"/>
    <lineage>
        <taxon>Bacteria</taxon>
        <taxon>Bacillati</taxon>
        <taxon>Actinomycetota</taxon>
        <taxon>Actinomycetes</taxon>
        <taxon>Streptosporangiales</taxon>
        <taxon>Thermomonosporaceae</taxon>
        <taxon>Actinomadura</taxon>
    </lineage>
</organism>
<sequence>MGVMEEVLRLLGLTGHDDSSPSGDTPRPTTGPALALARELASDPLEPAAGPAVGRRRLEQTLRGLPHRYHDRLGPEALRHVAGAAAGGRWDKAVDHLVMSLYLRDAPLTAAERQELCAVLRALGMPTDRVDALPCR</sequence>
<evidence type="ECO:0000313" key="3">
    <source>
        <dbReference type="Proteomes" id="UP001165124"/>
    </source>
</evidence>
<dbReference type="AlphaFoldDB" id="A0A9W6PYZ8"/>
<proteinExistence type="predicted"/>
<accession>A0A9W6PYZ8</accession>
<name>A0A9W6PYZ8_9ACTN</name>